<dbReference type="VEuPathDB" id="FungiDB:ASPWEDRAFT_45893"/>
<reference evidence="3" key="1">
    <citation type="journal article" date="2017" name="Genome Biol.">
        <title>Comparative genomics reveals high biological diversity and specific adaptations in the industrially and medically important fungal genus Aspergillus.</title>
        <authorList>
            <person name="de Vries R.P."/>
            <person name="Riley R."/>
            <person name="Wiebenga A."/>
            <person name="Aguilar-Osorio G."/>
            <person name="Amillis S."/>
            <person name="Uchima C.A."/>
            <person name="Anderluh G."/>
            <person name="Asadollahi M."/>
            <person name="Askin M."/>
            <person name="Barry K."/>
            <person name="Battaglia E."/>
            <person name="Bayram O."/>
            <person name="Benocci T."/>
            <person name="Braus-Stromeyer S.A."/>
            <person name="Caldana C."/>
            <person name="Canovas D."/>
            <person name="Cerqueira G.C."/>
            <person name="Chen F."/>
            <person name="Chen W."/>
            <person name="Choi C."/>
            <person name="Clum A."/>
            <person name="Dos Santos R.A."/>
            <person name="Damasio A.R."/>
            <person name="Diallinas G."/>
            <person name="Emri T."/>
            <person name="Fekete E."/>
            <person name="Flipphi M."/>
            <person name="Freyberg S."/>
            <person name="Gallo A."/>
            <person name="Gournas C."/>
            <person name="Habgood R."/>
            <person name="Hainaut M."/>
            <person name="Harispe M.L."/>
            <person name="Henrissat B."/>
            <person name="Hilden K.S."/>
            <person name="Hope R."/>
            <person name="Hossain A."/>
            <person name="Karabika E."/>
            <person name="Karaffa L."/>
            <person name="Karanyi Z."/>
            <person name="Krasevec N."/>
            <person name="Kuo A."/>
            <person name="Kusch H."/>
            <person name="LaButti K."/>
            <person name="Lagendijk E.L."/>
            <person name="Lapidus A."/>
            <person name="Levasseur A."/>
            <person name="Lindquist E."/>
            <person name="Lipzen A."/>
            <person name="Logrieco A.F."/>
            <person name="MacCabe A."/>
            <person name="Maekelae M.R."/>
            <person name="Malavazi I."/>
            <person name="Melin P."/>
            <person name="Meyer V."/>
            <person name="Mielnichuk N."/>
            <person name="Miskei M."/>
            <person name="Molnar A.P."/>
            <person name="Mule G."/>
            <person name="Ngan C.Y."/>
            <person name="Orejas M."/>
            <person name="Orosz E."/>
            <person name="Ouedraogo J.P."/>
            <person name="Overkamp K.M."/>
            <person name="Park H.-S."/>
            <person name="Perrone G."/>
            <person name="Piumi F."/>
            <person name="Punt P.J."/>
            <person name="Ram A.F."/>
            <person name="Ramon A."/>
            <person name="Rauscher S."/>
            <person name="Record E."/>
            <person name="Riano-Pachon D.M."/>
            <person name="Robert V."/>
            <person name="Roehrig J."/>
            <person name="Ruller R."/>
            <person name="Salamov A."/>
            <person name="Salih N.S."/>
            <person name="Samson R.A."/>
            <person name="Sandor E."/>
            <person name="Sanguinetti M."/>
            <person name="Schuetze T."/>
            <person name="Sepcic K."/>
            <person name="Shelest E."/>
            <person name="Sherlock G."/>
            <person name="Sophianopoulou V."/>
            <person name="Squina F.M."/>
            <person name="Sun H."/>
            <person name="Susca A."/>
            <person name="Todd R.B."/>
            <person name="Tsang A."/>
            <person name="Unkles S.E."/>
            <person name="van de Wiele N."/>
            <person name="van Rossen-Uffink D."/>
            <person name="Oliveira J.V."/>
            <person name="Vesth T.C."/>
            <person name="Visser J."/>
            <person name="Yu J.-H."/>
            <person name="Zhou M."/>
            <person name="Andersen M.R."/>
            <person name="Archer D.B."/>
            <person name="Baker S.E."/>
            <person name="Benoit I."/>
            <person name="Brakhage A.A."/>
            <person name="Braus G.H."/>
            <person name="Fischer R."/>
            <person name="Frisvad J.C."/>
            <person name="Goldman G.H."/>
            <person name="Houbraken J."/>
            <person name="Oakley B."/>
            <person name="Pocsi I."/>
            <person name="Scazzocchio C."/>
            <person name="Seiboth B."/>
            <person name="vanKuyk P.A."/>
            <person name="Wortman J."/>
            <person name="Dyer P.S."/>
            <person name="Grigoriev I.V."/>
        </authorList>
    </citation>
    <scope>NUCLEOTIDE SEQUENCE [LARGE SCALE GENOMIC DNA]</scope>
    <source>
        <strain evidence="3">DTO 134E9</strain>
    </source>
</reference>
<dbReference type="OrthoDB" id="5135333at2759"/>
<dbReference type="GeneID" id="63752497"/>
<dbReference type="PANTHER" id="PTHR33112:SF12">
    <property type="entry name" value="HETEROKARYON INCOMPATIBILITY DOMAIN-CONTAINING PROTEIN"/>
    <property type="match status" value="1"/>
</dbReference>
<gene>
    <name evidence="2" type="ORF">ASPWEDRAFT_45893</name>
</gene>
<dbReference type="Pfam" id="PF06985">
    <property type="entry name" value="HET"/>
    <property type="match status" value="1"/>
</dbReference>
<protein>
    <recommendedName>
        <fullName evidence="1">Heterokaryon incompatibility domain-containing protein</fullName>
    </recommendedName>
</protein>
<dbReference type="PANTHER" id="PTHR33112">
    <property type="entry name" value="DOMAIN PROTEIN, PUTATIVE-RELATED"/>
    <property type="match status" value="1"/>
</dbReference>
<dbReference type="STRING" id="1073089.A0A1L9R5Z4"/>
<evidence type="ECO:0000313" key="2">
    <source>
        <dbReference type="EMBL" id="OJJ30342.1"/>
    </source>
</evidence>
<dbReference type="RefSeq" id="XP_040684019.1">
    <property type="nucleotide sequence ID" value="XM_040836649.1"/>
</dbReference>
<dbReference type="AlphaFoldDB" id="A0A1L9R5Z4"/>
<accession>A0A1L9R5Z4</accession>
<dbReference type="InterPro" id="IPR010730">
    <property type="entry name" value="HET"/>
</dbReference>
<dbReference type="Proteomes" id="UP000184383">
    <property type="component" value="Unassembled WGS sequence"/>
</dbReference>
<evidence type="ECO:0000259" key="1">
    <source>
        <dbReference type="Pfam" id="PF06985"/>
    </source>
</evidence>
<feature type="domain" description="Heterokaryon incompatibility" evidence="1">
    <location>
        <begin position="256"/>
        <end position="390"/>
    </location>
</feature>
<evidence type="ECO:0000313" key="3">
    <source>
        <dbReference type="Proteomes" id="UP000184383"/>
    </source>
</evidence>
<organism evidence="2 3">
    <name type="scientific">Aspergillus wentii DTO 134E9</name>
    <dbReference type="NCBI Taxonomy" id="1073089"/>
    <lineage>
        <taxon>Eukaryota</taxon>
        <taxon>Fungi</taxon>
        <taxon>Dikarya</taxon>
        <taxon>Ascomycota</taxon>
        <taxon>Pezizomycotina</taxon>
        <taxon>Eurotiomycetes</taxon>
        <taxon>Eurotiomycetidae</taxon>
        <taxon>Eurotiales</taxon>
        <taxon>Aspergillaceae</taxon>
        <taxon>Aspergillus</taxon>
        <taxon>Aspergillus subgen. Cremei</taxon>
    </lineage>
</organism>
<proteinExistence type="predicted"/>
<name>A0A1L9R5Z4_ASPWE</name>
<keyword evidence="3" id="KW-1185">Reference proteome</keyword>
<sequence>MNLHLCLRCRTPGHHTAQCSHWHDDHKPSTRLGEEAFLRRLQTTDDGLCPRCTEYQILDLISTIHVEDRLVQARRLAGLKGTQTLILGSLKSLSLSGSCPLCRLIFRVFPDLANETDLTTVYYIHALPSYERLFSLAKKATESQKERYAIYLSVEDKVTSMNIRVGNQRNPRMGIIEQVFRAFALSSNNPVPHRDALNARRSDRLANFSMMRNWLHRCESTHASNCQPVWSEELSSTRMVDVHTRTVVPYPPDCRYIALSYVWGGVEAPGIEKLENHQLPQTIEDAIKVTLEMGIRFLWVDMLCVDQQETHQQAQQIAMMDRIYQGATITLVALSGDDADSGLAGVSEKNPRVQQGMEVIDGAEFLTVPPTVVQEAVTSRYARRAWTMQEEVLSHRRLFFMNHQVHFQCNYASFYETVDDTVDPAQYLLNYSAEYDATRAFNIQGIRQECSPERCLEIGEALNRSYLEEYTSRQMTNDINSLDAFKGLQSYLCRNLFSNEFVWGLPLQDFPQSLRWFHHRKSKPRRRPQFPSWSWAGWEGEAVYSNGLNLSKTIDHCHHIDKRVDMIPKFISIDGHVLTLEANIARLEIRTNPFSEAFVPETGLYLGRMRERDFHHPTTLPSGVFDFLVVELFHYRRVPNGEIRSDVYLLLLDSEDGIYIRRTKVRIWLDPGMDFMSVKPRLGEVRLK</sequence>
<dbReference type="EMBL" id="KV878217">
    <property type="protein sequence ID" value="OJJ30342.1"/>
    <property type="molecule type" value="Genomic_DNA"/>
</dbReference>